<reference evidence="1" key="1">
    <citation type="submission" date="2023-10" db="EMBL/GenBank/DDBJ databases">
        <title>Amphibacter perezi, gen. nov., sp. nov. a novel taxa of the family Comamonadaceae, class Betaproteobacteria isolated from the skin microbiota of Pelophylax perezi from different populations.</title>
        <authorList>
            <person name="Costa S."/>
            <person name="Proenca D.N."/>
            <person name="Lopes I."/>
            <person name="Morais P.V."/>
        </authorList>
    </citation>
    <scope>NUCLEOTIDE SEQUENCE</scope>
    <source>
        <strain evidence="1">SL12-8</strain>
    </source>
</reference>
<sequence>MSAPACGLIAVHVCPGAVRLLEGLPQQAPSEGYLWVSCARSAFAGQAHALQDMLTQVCGDDLIDLHWADLFNTQRPSSCEAGPGYQLLIFRRLQPGTVAESDPTALRHLDTEAVGFALFDRLLLSIHPDGCPSQAALLQRLGCAAAGEGAPGPDDDATLPYRSDAAQELLRAQAAYARAQACEMDADLPAGHSPNPSAPRRLTGSVLPLNSTDLMLRLLGHIVDGFLDLRRDLTHQLEHWQDELLRPASRFSDWGALLQSRLGLHRLYEICEDQQATLADWLLHLEGLAVDESGDDARVLTVLKVRSRDVQEHVNRVARHVQRLEANAETTLQMHFSAQGNRTNDIMRTLTVLTAIFLPLNLLAGIFGMNFHTMPLLDWVGGFWFTLGSMIALAAAMAGWFWRKRYLESSGAVR</sequence>
<gene>
    <name evidence="1" type="ORF">RV045_03895</name>
</gene>
<evidence type="ECO:0000313" key="2">
    <source>
        <dbReference type="Proteomes" id="UP001364695"/>
    </source>
</evidence>
<proteinExistence type="predicted"/>
<keyword evidence="2" id="KW-1185">Reference proteome</keyword>
<accession>A0ACC6P011</accession>
<protein>
    <submittedName>
        <fullName evidence="1">Magnesium transporter CorA family protein</fullName>
    </submittedName>
</protein>
<organism evidence="1 2">
    <name type="scientific">Amphibiibacter pelophylacis</name>
    <dbReference type="NCBI Taxonomy" id="1799477"/>
    <lineage>
        <taxon>Bacteria</taxon>
        <taxon>Pseudomonadati</taxon>
        <taxon>Pseudomonadota</taxon>
        <taxon>Betaproteobacteria</taxon>
        <taxon>Burkholderiales</taxon>
        <taxon>Sphaerotilaceae</taxon>
        <taxon>Amphibiibacter</taxon>
    </lineage>
</organism>
<name>A0ACC6P011_9BURK</name>
<dbReference type="EMBL" id="JAWDIE010000004">
    <property type="protein sequence ID" value="MEJ7137574.1"/>
    <property type="molecule type" value="Genomic_DNA"/>
</dbReference>
<dbReference type="Proteomes" id="UP001364695">
    <property type="component" value="Unassembled WGS sequence"/>
</dbReference>
<evidence type="ECO:0000313" key="1">
    <source>
        <dbReference type="EMBL" id="MEJ7137574.1"/>
    </source>
</evidence>
<comment type="caution">
    <text evidence="1">The sequence shown here is derived from an EMBL/GenBank/DDBJ whole genome shotgun (WGS) entry which is preliminary data.</text>
</comment>